<comment type="caution">
    <text evidence="3">The sequence shown here is derived from an EMBL/GenBank/DDBJ whole genome shotgun (WGS) entry which is preliminary data.</text>
</comment>
<evidence type="ECO:0000259" key="2">
    <source>
        <dbReference type="Pfam" id="PF05022"/>
    </source>
</evidence>
<dbReference type="InterPro" id="IPR007718">
    <property type="entry name" value="Srp40_C"/>
</dbReference>
<feature type="region of interest" description="Disordered" evidence="1">
    <location>
        <begin position="189"/>
        <end position="210"/>
    </location>
</feature>
<accession>A0AAX6HUM7</accession>
<feature type="region of interest" description="Disordered" evidence="1">
    <location>
        <begin position="1"/>
        <end position="143"/>
    </location>
</feature>
<organism evidence="3 4">
    <name type="scientific">Iris pallida</name>
    <name type="common">Sweet iris</name>
    <dbReference type="NCBI Taxonomy" id="29817"/>
    <lineage>
        <taxon>Eukaryota</taxon>
        <taxon>Viridiplantae</taxon>
        <taxon>Streptophyta</taxon>
        <taxon>Embryophyta</taxon>
        <taxon>Tracheophyta</taxon>
        <taxon>Spermatophyta</taxon>
        <taxon>Magnoliopsida</taxon>
        <taxon>Liliopsida</taxon>
        <taxon>Asparagales</taxon>
        <taxon>Iridaceae</taxon>
        <taxon>Iridoideae</taxon>
        <taxon>Irideae</taxon>
        <taxon>Iris</taxon>
    </lineage>
</organism>
<dbReference type="InterPro" id="IPR039191">
    <property type="entry name" value="Nopp140-like"/>
</dbReference>
<dbReference type="GO" id="GO:0005730">
    <property type="term" value="C:nucleolus"/>
    <property type="evidence" value="ECO:0007669"/>
    <property type="project" value="InterPro"/>
</dbReference>
<feature type="domain" description="Srp40 C-terminal" evidence="2">
    <location>
        <begin position="148"/>
        <end position="220"/>
    </location>
</feature>
<dbReference type="AlphaFoldDB" id="A0AAX6HUM7"/>
<evidence type="ECO:0000313" key="4">
    <source>
        <dbReference type="Proteomes" id="UP001140949"/>
    </source>
</evidence>
<feature type="compositionally biased region" description="Basic and acidic residues" evidence="1">
    <location>
        <begin position="70"/>
        <end position="90"/>
    </location>
</feature>
<dbReference type="PANTHER" id="PTHR23216">
    <property type="entry name" value="NUCLEOLAR AND COILED-BODY PHOSPHOPROTEIN 1"/>
    <property type="match status" value="1"/>
</dbReference>
<protein>
    <submittedName>
        <fullName evidence="3">Suppressor protein SRP40</fullName>
    </submittedName>
</protein>
<feature type="compositionally biased region" description="Polar residues" evidence="1">
    <location>
        <begin position="102"/>
        <end position="117"/>
    </location>
</feature>
<reference evidence="3" key="2">
    <citation type="submission" date="2023-04" db="EMBL/GenBank/DDBJ databases">
        <authorList>
            <person name="Bruccoleri R.E."/>
            <person name="Oakeley E.J."/>
            <person name="Faust A.-M."/>
            <person name="Dessus-Babus S."/>
            <person name="Altorfer M."/>
            <person name="Burckhardt D."/>
            <person name="Oertli M."/>
            <person name="Naumann U."/>
            <person name="Petersen F."/>
            <person name="Wong J."/>
        </authorList>
    </citation>
    <scope>NUCLEOTIDE SEQUENCE</scope>
    <source>
        <strain evidence="3">GSM-AAB239-AS_SAM_17_03QT</strain>
        <tissue evidence="3">Leaf</tissue>
    </source>
</reference>
<keyword evidence="4" id="KW-1185">Reference proteome</keyword>
<proteinExistence type="predicted"/>
<dbReference type="Proteomes" id="UP001140949">
    <property type="component" value="Unassembled WGS sequence"/>
</dbReference>
<dbReference type="Pfam" id="PF05022">
    <property type="entry name" value="SRP40_C"/>
    <property type="match status" value="1"/>
</dbReference>
<feature type="compositionally biased region" description="Basic and acidic residues" evidence="1">
    <location>
        <begin position="52"/>
        <end position="62"/>
    </location>
</feature>
<dbReference type="PANTHER" id="PTHR23216:SF1">
    <property type="entry name" value="NUCLEOLAR AND COILED-BODY PHOSPHOPROTEIN 1"/>
    <property type="match status" value="1"/>
</dbReference>
<evidence type="ECO:0000256" key="1">
    <source>
        <dbReference type="SAM" id="MobiDB-lite"/>
    </source>
</evidence>
<sequence length="225" mass="24767">MINSGSGDGKIAVSEENTEKKTHRKRKKAPEDGAGALADNETAVKVSKRAKVAGDEDNKERGTLPQSTKPDGELATIDKRKIEKSSEKSNRTGAASPKEQESNSQDIQKGSGQQDVNCNLEKEKEKGASAKSMKKEKRSAEPKTINAFQRVKVDEVKFADERLQDNSYWALDKSGSGYGAKAQEVLGQVRGRDFRHEKTKKKRGSYRGGQIDFESKSIKFDSDGE</sequence>
<name>A0AAX6HUM7_IRIPA</name>
<dbReference type="EMBL" id="JANAVB010006596">
    <property type="protein sequence ID" value="KAJ6844750.1"/>
    <property type="molecule type" value="Genomic_DNA"/>
</dbReference>
<reference evidence="3" key="1">
    <citation type="journal article" date="2023" name="GigaByte">
        <title>Genome assembly of the bearded iris, Iris pallida Lam.</title>
        <authorList>
            <person name="Bruccoleri R.E."/>
            <person name="Oakeley E.J."/>
            <person name="Faust A.M.E."/>
            <person name="Altorfer M."/>
            <person name="Dessus-Babus S."/>
            <person name="Burckhardt D."/>
            <person name="Oertli M."/>
            <person name="Naumann U."/>
            <person name="Petersen F."/>
            <person name="Wong J."/>
        </authorList>
    </citation>
    <scope>NUCLEOTIDE SEQUENCE</scope>
    <source>
        <strain evidence="3">GSM-AAB239-AS_SAM_17_03QT</strain>
    </source>
</reference>
<gene>
    <name evidence="3" type="ORF">M6B38_293700</name>
</gene>
<evidence type="ECO:0000313" key="3">
    <source>
        <dbReference type="EMBL" id="KAJ6844750.1"/>
    </source>
</evidence>